<keyword evidence="13" id="KW-1071">Ligand-gated ion channel</keyword>
<comment type="subcellular location">
    <subcellularLocation>
        <location evidence="15">Postsynaptic cell membrane</location>
        <topology evidence="15">Multi-pass membrane protein</topology>
    </subcellularLocation>
</comment>
<dbReference type="SMART" id="SM00079">
    <property type="entry name" value="PBPe"/>
    <property type="match status" value="1"/>
</dbReference>
<dbReference type="EMBL" id="JRES01000817">
    <property type="protein sequence ID" value="KNC28179.1"/>
    <property type="molecule type" value="Genomic_DNA"/>
</dbReference>
<keyword evidence="8" id="KW-0406">Ion transport</keyword>
<dbReference type="FunFam" id="3.40.190.10:FF:000060">
    <property type="entry name" value="Glutamate receptor ionotropic, kainate 1"/>
    <property type="match status" value="1"/>
</dbReference>
<dbReference type="OrthoDB" id="5984008at2759"/>
<feature type="binding site" evidence="16">
    <location>
        <position position="155"/>
    </location>
    <ligand>
        <name>L-glutamate</name>
        <dbReference type="ChEBI" id="CHEBI:29985"/>
    </ligand>
</feature>
<feature type="transmembrane region" description="Helical" evidence="18">
    <location>
        <begin position="30"/>
        <end position="49"/>
    </location>
</feature>
<dbReference type="Proteomes" id="UP000037069">
    <property type="component" value="Unassembled WGS sequence"/>
</dbReference>
<reference evidence="20 21" key="1">
    <citation type="journal article" date="2015" name="Nat. Commun.">
        <title>Lucilia cuprina genome unlocks parasitic fly biology to underpin future interventions.</title>
        <authorList>
            <person name="Anstead C.A."/>
            <person name="Korhonen P.K."/>
            <person name="Young N.D."/>
            <person name="Hall R.S."/>
            <person name="Jex A.R."/>
            <person name="Murali S.C."/>
            <person name="Hughes D.S."/>
            <person name="Lee S.F."/>
            <person name="Perry T."/>
            <person name="Stroehlein A.J."/>
            <person name="Ansell B.R."/>
            <person name="Breugelmans B."/>
            <person name="Hofmann A."/>
            <person name="Qu J."/>
            <person name="Dugan S."/>
            <person name="Lee S.L."/>
            <person name="Chao H."/>
            <person name="Dinh H."/>
            <person name="Han Y."/>
            <person name="Doddapaneni H.V."/>
            <person name="Worley K.C."/>
            <person name="Muzny D.M."/>
            <person name="Ioannidis P."/>
            <person name="Waterhouse R.M."/>
            <person name="Zdobnov E.M."/>
            <person name="James P.J."/>
            <person name="Bagnall N.H."/>
            <person name="Kotze A.C."/>
            <person name="Gibbs R.A."/>
            <person name="Richards S."/>
            <person name="Batterham P."/>
            <person name="Gasser R.B."/>
        </authorList>
    </citation>
    <scope>NUCLEOTIDE SEQUENCE [LARGE SCALE GENOMIC DNA]</scope>
    <source>
        <strain evidence="20 21">LS</strain>
        <tissue evidence="20">Full body</tissue>
    </source>
</reference>
<keyword evidence="3" id="KW-1003">Cell membrane</keyword>
<evidence type="ECO:0000256" key="1">
    <source>
        <dbReference type="ARBA" id="ARBA00008685"/>
    </source>
</evidence>
<dbReference type="SUPFAM" id="SSF53850">
    <property type="entry name" value="Periplasmic binding protein-like II"/>
    <property type="match status" value="1"/>
</dbReference>
<keyword evidence="11" id="KW-0325">Glycoprotein</keyword>
<evidence type="ECO:0000259" key="19">
    <source>
        <dbReference type="SMART" id="SM00079"/>
    </source>
</evidence>
<feature type="domain" description="Ionotropic glutamate receptor C-terminal" evidence="19">
    <location>
        <begin position="44"/>
        <end position="240"/>
    </location>
</feature>
<evidence type="ECO:0000256" key="6">
    <source>
        <dbReference type="ARBA" id="ARBA00022989"/>
    </source>
</evidence>
<keyword evidence="2" id="KW-0813">Transport</keyword>
<dbReference type="Pfam" id="PF00060">
    <property type="entry name" value="Lig_chan"/>
    <property type="match status" value="1"/>
</dbReference>
<dbReference type="InterPro" id="IPR001508">
    <property type="entry name" value="Iono_Glu_rcpt_met"/>
</dbReference>
<sequence>MNLGISILFKVPTTPPTKLFSFMNPLAFDIWLYVLAAYFLVSCTIYVVAKFSPIEHNIERTNICIKSKSADFNLANSFWFTIGTLMQQGSELSPRAISTRIISAVWWFFTLIIIASYTANLAAFLTVERMTTPIENAEDLASQTEISYGTLDSGSTMTFFRDSLIETYRKMWRNMDNKKKPSALTSTYDEGIKRVKESNYAFLMESTMLDYIVQRDCNLTQIGGLLDTKGKEFIKIIFGYGEHIFSVKLCSSLP</sequence>
<evidence type="ECO:0000256" key="10">
    <source>
        <dbReference type="ARBA" id="ARBA00023170"/>
    </source>
</evidence>
<keyword evidence="9 18" id="KW-0472">Membrane</keyword>
<comment type="caution">
    <text evidence="20">The sequence shown here is derived from an EMBL/GenBank/DDBJ whole genome shotgun (WGS) entry which is preliminary data.</text>
</comment>
<accession>A0A0L0C9Q3</accession>
<dbReference type="InterPro" id="IPR015683">
    <property type="entry name" value="Ionotropic_Glu_rcpt"/>
</dbReference>
<evidence type="ECO:0000256" key="2">
    <source>
        <dbReference type="ARBA" id="ARBA00022448"/>
    </source>
</evidence>
<feature type="site" description="Interaction with the cone snail toxin Con-ikot-ikot" evidence="17">
    <location>
        <position position="161"/>
    </location>
</feature>
<comment type="similarity">
    <text evidence="1">Belongs to the glutamate-gated ion channel (TC 1.A.10.1) family.</text>
</comment>
<dbReference type="PRINTS" id="PR00177">
    <property type="entry name" value="NMDARECEPTOR"/>
</dbReference>
<evidence type="ECO:0000313" key="20">
    <source>
        <dbReference type="EMBL" id="KNC28179.1"/>
    </source>
</evidence>
<gene>
    <name evidence="20" type="ORF">FF38_13232</name>
</gene>
<dbReference type="GO" id="GO:0038023">
    <property type="term" value="F:signaling receptor activity"/>
    <property type="evidence" value="ECO:0007669"/>
    <property type="project" value="InterPro"/>
</dbReference>
<keyword evidence="21" id="KW-1185">Reference proteome</keyword>
<proteinExistence type="inferred from homology"/>
<evidence type="ECO:0000313" key="21">
    <source>
        <dbReference type="Proteomes" id="UP000037069"/>
    </source>
</evidence>
<keyword evidence="5" id="KW-0732">Signal</keyword>
<keyword evidence="4 18" id="KW-0812">Transmembrane</keyword>
<evidence type="ECO:0000256" key="18">
    <source>
        <dbReference type="SAM" id="Phobius"/>
    </source>
</evidence>
<evidence type="ECO:0000256" key="5">
    <source>
        <dbReference type="ARBA" id="ARBA00022729"/>
    </source>
</evidence>
<dbReference type="SUPFAM" id="SSF81324">
    <property type="entry name" value="Voltage-gated potassium channels"/>
    <property type="match status" value="1"/>
</dbReference>
<evidence type="ECO:0000256" key="15">
    <source>
        <dbReference type="ARBA" id="ARBA00034104"/>
    </source>
</evidence>
<name>A0A0L0C9Q3_LUCCU</name>
<dbReference type="InterPro" id="IPR001320">
    <property type="entry name" value="Iontro_rcpt_C"/>
</dbReference>
<protein>
    <recommendedName>
        <fullName evidence="19">Ionotropic glutamate receptor C-terminal domain-containing protein</fullName>
    </recommendedName>
</protein>
<feature type="binding site" evidence="16">
    <location>
        <position position="156"/>
    </location>
    <ligand>
        <name>L-glutamate</name>
        <dbReference type="ChEBI" id="CHEBI:29985"/>
    </ligand>
</feature>
<keyword evidence="14" id="KW-0407">Ion channel</keyword>
<evidence type="ECO:0000256" key="11">
    <source>
        <dbReference type="ARBA" id="ARBA00023180"/>
    </source>
</evidence>
<dbReference type="AlphaFoldDB" id="A0A0L0C9Q3"/>
<evidence type="ECO:0000256" key="12">
    <source>
        <dbReference type="ARBA" id="ARBA00023257"/>
    </source>
</evidence>
<keyword evidence="12" id="KW-0628">Postsynaptic cell membrane</keyword>
<evidence type="ECO:0000256" key="14">
    <source>
        <dbReference type="ARBA" id="ARBA00023303"/>
    </source>
</evidence>
<evidence type="ECO:0000256" key="9">
    <source>
        <dbReference type="ARBA" id="ARBA00023136"/>
    </source>
</evidence>
<dbReference type="GO" id="GO:0045211">
    <property type="term" value="C:postsynaptic membrane"/>
    <property type="evidence" value="ECO:0007669"/>
    <property type="project" value="UniProtKB-SubCell"/>
</dbReference>
<dbReference type="GO" id="GO:0015276">
    <property type="term" value="F:ligand-gated monoatomic ion channel activity"/>
    <property type="evidence" value="ECO:0007669"/>
    <property type="project" value="InterPro"/>
</dbReference>
<evidence type="ECO:0000256" key="3">
    <source>
        <dbReference type="ARBA" id="ARBA00022475"/>
    </source>
</evidence>
<feature type="binding site" evidence="16">
    <location>
        <position position="205"/>
    </location>
    <ligand>
        <name>L-glutamate</name>
        <dbReference type="ChEBI" id="CHEBI:29985"/>
    </ligand>
</feature>
<organism evidence="20 21">
    <name type="scientific">Lucilia cuprina</name>
    <name type="common">Green bottle fly</name>
    <name type="synonym">Australian sheep blowfly</name>
    <dbReference type="NCBI Taxonomy" id="7375"/>
    <lineage>
        <taxon>Eukaryota</taxon>
        <taxon>Metazoa</taxon>
        <taxon>Ecdysozoa</taxon>
        <taxon>Arthropoda</taxon>
        <taxon>Hexapoda</taxon>
        <taxon>Insecta</taxon>
        <taxon>Pterygota</taxon>
        <taxon>Neoptera</taxon>
        <taxon>Endopterygota</taxon>
        <taxon>Diptera</taxon>
        <taxon>Brachycera</taxon>
        <taxon>Muscomorpha</taxon>
        <taxon>Oestroidea</taxon>
        <taxon>Calliphoridae</taxon>
        <taxon>Luciliinae</taxon>
        <taxon>Lucilia</taxon>
    </lineage>
</organism>
<dbReference type="OMA" id="ILWARES"/>
<evidence type="ECO:0000256" key="16">
    <source>
        <dbReference type="PIRSR" id="PIRSR601508-1"/>
    </source>
</evidence>
<evidence type="ECO:0000256" key="8">
    <source>
        <dbReference type="ARBA" id="ARBA00023065"/>
    </source>
</evidence>
<dbReference type="Gene3D" id="1.10.287.70">
    <property type="match status" value="1"/>
</dbReference>
<keyword evidence="7" id="KW-0770">Synapse</keyword>
<evidence type="ECO:0000256" key="17">
    <source>
        <dbReference type="PIRSR" id="PIRSR601508-2"/>
    </source>
</evidence>
<dbReference type="PANTHER" id="PTHR18966">
    <property type="entry name" value="IONOTROPIC GLUTAMATE RECEPTOR"/>
    <property type="match status" value="1"/>
</dbReference>
<keyword evidence="10" id="KW-0675">Receptor</keyword>
<evidence type="ECO:0000256" key="4">
    <source>
        <dbReference type="ARBA" id="ARBA00022692"/>
    </source>
</evidence>
<dbReference type="FunFam" id="1.10.287.70:FF:000010">
    <property type="entry name" value="Putative glutamate receptor ionotropic kainate 1"/>
    <property type="match status" value="1"/>
</dbReference>
<keyword evidence="6 18" id="KW-1133">Transmembrane helix</keyword>
<feature type="site" description="Crucial to convey clamshell closure to channel opening" evidence="17">
    <location>
        <position position="134"/>
    </location>
</feature>
<dbReference type="STRING" id="7375.A0A0L0C9Q3"/>
<evidence type="ECO:0000256" key="13">
    <source>
        <dbReference type="ARBA" id="ARBA00023286"/>
    </source>
</evidence>
<feature type="transmembrane region" description="Helical" evidence="18">
    <location>
        <begin position="106"/>
        <end position="127"/>
    </location>
</feature>
<evidence type="ECO:0000256" key="7">
    <source>
        <dbReference type="ARBA" id="ARBA00023018"/>
    </source>
</evidence>